<dbReference type="Proteomes" id="UP001482620">
    <property type="component" value="Unassembled WGS sequence"/>
</dbReference>
<dbReference type="PANTHER" id="PTHR11505">
    <property type="entry name" value="L1 TRANSPOSABLE ELEMENT-RELATED"/>
    <property type="match status" value="1"/>
</dbReference>
<sequence>MDTDAKGIKNALTSQYKTPVPDKKTKGDEEDGSDAPNAKILAAVENLQKMMNFGEEMKQNMLPIANIAKVVEFNGAEIQECNNKNQEIEKEITQFKAINTELTKNVEDIGKKTAESERYKRRWNLHIIGLKEEKEEDTRQIVVDIIKKIMPHWKEKMDMILDTVHQLGPNNFNRPRQIIIQFTGRIFRDELWRSSKQHPTCRELNIWFAEDLIKEDREARLTVWPKVEQASKAGIKAIFKGQYTFING</sequence>
<evidence type="ECO:0000256" key="1">
    <source>
        <dbReference type="SAM" id="Coils"/>
    </source>
</evidence>
<name>A0ABV0TQ44_9TELE</name>
<keyword evidence="4" id="KW-1185">Reference proteome</keyword>
<reference evidence="3 4" key="1">
    <citation type="submission" date="2021-06" db="EMBL/GenBank/DDBJ databases">
        <authorList>
            <person name="Palmer J.M."/>
        </authorList>
    </citation>
    <scope>NUCLEOTIDE SEQUENCE [LARGE SCALE GENOMIC DNA]</scope>
    <source>
        <strain evidence="4">if_2019</strain>
        <tissue evidence="3">Muscle</tissue>
    </source>
</reference>
<comment type="caution">
    <text evidence="3">The sequence shown here is derived from an EMBL/GenBank/DDBJ whole genome shotgun (WGS) entry which is preliminary data.</text>
</comment>
<evidence type="ECO:0000313" key="4">
    <source>
        <dbReference type="Proteomes" id="UP001482620"/>
    </source>
</evidence>
<evidence type="ECO:0000256" key="2">
    <source>
        <dbReference type="SAM" id="MobiDB-lite"/>
    </source>
</evidence>
<dbReference type="InterPro" id="IPR004244">
    <property type="entry name" value="Transposase_22"/>
</dbReference>
<dbReference type="Gene3D" id="3.30.70.1820">
    <property type="entry name" value="L1 transposable element, RRM domain"/>
    <property type="match status" value="1"/>
</dbReference>
<organism evidence="3 4">
    <name type="scientific">Ilyodon furcidens</name>
    <name type="common">goldbreast splitfin</name>
    <dbReference type="NCBI Taxonomy" id="33524"/>
    <lineage>
        <taxon>Eukaryota</taxon>
        <taxon>Metazoa</taxon>
        <taxon>Chordata</taxon>
        <taxon>Craniata</taxon>
        <taxon>Vertebrata</taxon>
        <taxon>Euteleostomi</taxon>
        <taxon>Actinopterygii</taxon>
        <taxon>Neopterygii</taxon>
        <taxon>Teleostei</taxon>
        <taxon>Neoteleostei</taxon>
        <taxon>Acanthomorphata</taxon>
        <taxon>Ovalentaria</taxon>
        <taxon>Atherinomorphae</taxon>
        <taxon>Cyprinodontiformes</taxon>
        <taxon>Goodeidae</taxon>
        <taxon>Ilyodon</taxon>
    </lineage>
</organism>
<proteinExistence type="predicted"/>
<evidence type="ECO:0000313" key="3">
    <source>
        <dbReference type="EMBL" id="MEQ2234931.1"/>
    </source>
</evidence>
<gene>
    <name evidence="3" type="ORF">ILYODFUR_036473</name>
</gene>
<protein>
    <submittedName>
        <fullName evidence="3">Uncharacterized protein</fullName>
    </submittedName>
</protein>
<feature type="region of interest" description="Disordered" evidence="2">
    <location>
        <begin position="1"/>
        <end position="37"/>
    </location>
</feature>
<accession>A0ABV0TQ44</accession>
<keyword evidence="1" id="KW-0175">Coiled coil</keyword>
<feature type="coiled-coil region" evidence="1">
    <location>
        <begin position="71"/>
        <end position="105"/>
    </location>
</feature>
<dbReference type="EMBL" id="JAHRIQ010042194">
    <property type="protein sequence ID" value="MEQ2234931.1"/>
    <property type="molecule type" value="Genomic_DNA"/>
</dbReference>